<evidence type="ECO:0000256" key="1">
    <source>
        <dbReference type="ARBA" id="ARBA00001298"/>
    </source>
</evidence>
<evidence type="ECO:0000256" key="5">
    <source>
        <dbReference type="ARBA" id="ARBA00029758"/>
    </source>
</evidence>
<dbReference type="Pfam" id="PF00908">
    <property type="entry name" value="dTDP_sugar_isom"/>
    <property type="match status" value="1"/>
</dbReference>
<dbReference type="InterPro" id="IPR011051">
    <property type="entry name" value="RmlC_Cupin_sf"/>
</dbReference>
<comment type="function">
    <text evidence="2">Catalyzes the epimerization of the C3' and C5'positions of dTDP-6-deoxy-D-xylo-4-hexulose, forming dTDP-6-deoxy-L-lyxo-4-hexulose.</text>
</comment>
<dbReference type="AlphaFoldDB" id="A0A918P5L3"/>
<dbReference type="RefSeq" id="WP_189535364.1">
    <property type="nucleotide sequence ID" value="NZ_BMYX01000017.1"/>
</dbReference>
<comment type="caution">
    <text evidence="8">The sequence shown here is derived from an EMBL/GenBank/DDBJ whole genome shotgun (WGS) entry which is preliminary data.</text>
</comment>
<dbReference type="EMBL" id="BMYX01000017">
    <property type="protein sequence ID" value="GGY22515.1"/>
    <property type="molecule type" value="Genomic_DNA"/>
</dbReference>
<protein>
    <recommendedName>
        <fullName evidence="4">dTDP-4-dehydrorhamnose 3,5-epimerase</fullName>
        <ecNumber evidence="3">5.1.3.13</ecNumber>
    </recommendedName>
    <alternativeName>
        <fullName evidence="6">Thymidine diphospho-4-keto-rhamnose 3,5-epimerase</fullName>
    </alternativeName>
    <alternativeName>
        <fullName evidence="5">dTDP-4-keto-6-deoxyglucose 3,5-epimerase</fullName>
    </alternativeName>
    <alternativeName>
        <fullName evidence="7">dTDP-6-deoxy-D-xylo-4-hexulose 3,5-epimerase</fullName>
    </alternativeName>
</protein>
<dbReference type="SUPFAM" id="SSF51182">
    <property type="entry name" value="RmlC-like cupins"/>
    <property type="match status" value="1"/>
</dbReference>
<evidence type="ECO:0000256" key="6">
    <source>
        <dbReference type="ARBA" id="ARBA00031424"/>
    </source>
</evidence>
<evidence type="ECO:0000256" key="7">
    <source>
        <dbReference type="ARBA" id="ARBA00033311"/>
    </source>
</evidence>
<accession>A0A918P5L3</accession>
<sequence length="409" mass="46265">MVFEKISDQVCRERFSIDGLQFEPNVVQDIDGPCGWFTKKLISSEGPLISDFVTHEATFRYSTFGIHIGQDDRLTFMGENGQRIHGYFVDCREGSPTLHKLVALDFSPGFHRHLVIPRGVAHTFDNLEHIVTRDEPVWYSDENNPAWNVDNDLISVIRDTEPSAFPVVRANKHRLPDEAHRFLSRLSQTLLESPKSYLARFPVKIGGAEQFVMFEPKSWANDESELEALLNVPIIAGVEVRRNRYALTGPKSWTLVPNTAACVADILLLPATVGESALQHCHARTRKWYTFLNHQGVTIEFDFVDRRGDSSTFGTRSRLCTTCDPRISIAIDHGIAYSVRCPKDVLVRCEHEVFVDQNEPRTDIPMFNQDLMSVPADELGSELLLPKLRCPDVVVYQMAKLEQQAVVAA</sequence>
<proteinExistence type="predicted"/>
<gene>
    <name evidence="8" type="ORF">GCM10011289_27920</name>
</gene>
<reference evidence="8" key="2">
    <citation type="submission" date="2020-09" db="EMBL/GenBank/DDBJ databases">
        <authorList>
            <person name="Sun Q."/>
            <person name="Kim S."/>
        </authorList>
    </citation>
    <scope>NUCLEOTIDE SEQUENCE</scope>
    <source>
        <strain evidence="8">KCTC 32182</strain>
    </source>
</reference>
<dbReference type="Gene3D" id="2.60.120.10">
    <property type="entry name" value="Jelly Rolls"/>
    <property type="match status" value="1"/>
</dbReference>
<evidence type="ECO:0000313" key="8">
    <source>
        <dbReference type="EMBL" id="GGY22515.1"/>
    </source>
</evidence>
<keyword evidence="9" id="KW-1185">Reference proteome</keyword>
<organism evidence="8 9">
    <name type="scientific">Paludibacterium paludis</name>
    <dbReference type="NCBI Taxonomy" id="1225769"/>
    <lineage>
        <taxon>Bacteria</taxon>
        <taxon>Pseudomonadati</taxon>
        <taxon>Pseudomonadota</taxon>
        <taxon>Betaproteobacteria</taxon>
        <taxon>Neisseriales</taxon>
        <taxon>Chromobacteriaceae</taxon>
        <taxon>Paludibacterium</taxon>
    </lineage>
</organism>
<name>A0A918P5L3_9NEIS</name>
<evidence type="ECO:0000256" key="4">
    <source>
        <dbReference type="ARBA" id="ARBA00019595"/>
    </source>
</evidence>
<dbReference type="Proteomes" id="UP000645257">
    <property type="component" value="Unassembled WGS sequence"/>
</dbReference>
<evidence type="ECO:0000256" key="3">
    <source>
        <dbReference type="ARBA" id="ARBA00012098"/>
    </source>
</evidence>
<dbReference type="EC" id="5.1.3.13" evidence="3"/>
<comment type="catalytic activity">
    <reaction evidence="1">
        <text>dTDP-4-dehydro-6-deoxy-alpha-D-glucose = dTDP-4-dehydro-beta-L-rhamnose</text>
        <dbReference type="Rhea" id="RHEA:16969"/>
        <dbReference type="ChEBI" id="CHEBI:57649"/>
        <dbReference type="ChEBI" id="CHEBI:62830"/>
        <dbReference type="EC" id="5.1.3.13"/>
    </reaction>
</comment>
<dbReference type="InterPro" id="IPR000888">
    <property type="entry name" value="RmlC-like"/>
</dbReference>
<dbReference type="GO" id="GO:0008830">
    <property type="term" value="F:dTDP-4-dehydrorhamnose 3,5-epimerase activity"/>
    <property type="evidence" value="ECO:0007669"/>
    <property type="project" value="UniProtKB-EC"/>
</dbReference>
<evidence type="ECO:0000313" key="9">
    <source>
        <dbReference type="Proteomes" id="UP000645257"/>
    </source>
</evidence>
<reference evidence="8" key="1">
    <citation type="journal article" date="2014" name="Int. J. Syst. Evol. Microbiol.">
        <title>Complete genome sequence of Corynebacterium casei LMG S-19264T (=DSM 44701T), isolated from a smear-ripened cheese.</title>
        <authorList>
            <consortium name="US DOE Joint Genome Institute (JGI-PGF)"/>
            <person name="Walter F."/>
            <person name="Albersmeier A."/>
            <person name="Kalinowski J."/>
            <person name="Ruckert C."/>
        </authorList>
    </citation>
    <scope>NUCLEOTIDE SEQUENCE</scope>
    <source>
        <strain evidence="8">KCTC 32182</strain>
    </source>
</reference>
<evidence type="ECO:0000256" key="2">
    <source>
        <dbReference type="ARBA" id="ARBA00001997"/>
    </source>
</evidence>
<dbReference type="InterPro" id="IPR014710">
    <property type="entry name" value="RmlC-like_jellyroll"/>
</dbReference>